<dbReference type="AlphaFoldDB" id="A0A6M3KM85"/>
<evidence type="ECO:0000313" key="1">
    <source>
        <dbReference type="EMBL" id="QJA64210.1"/>
    </source>
</evidence>
<dbReference type="EMBL" id="MT142504">
    <property type="protein sequence ID" value="QJA83137.1"/>
    <property type="molecule type" value="Genomic_DNA"/>
</dbReference>
<gene>
    <name evidence="2" type="ORF">MM415A00310_0017</name>
    <name evidence="1" type="ORF">MM415B00528_0017</name>
</gene>
<name>A0A6M3KM85_9ZZZZ</name>
<accession>A0A6M3KM85</accession>
<reference evidence="2" key="1">
    <citation type="submission" date="2020-03" db="EMBL/GenBank/DDBJ databases">
        <title>The deep terrestrial virosphere.</title>
        <authorList>
            <person name="Holmfeldt K."/>
            <person name="Nilsson E."/>
            <person name="Simone D."/>
            <person name="Lopez-Fernandez M."/>
            <person name="Wu X."/>
            <person name="de Brujin I."/>
            <person name="Lundin D."/>
            <person name="Andersson A."/>
            <person name="Bertilsson S."/>
            <person name="Dopson M."/>
        </authorList>
    </citation>
    <scope>NUCLEOTIDE SEQUENCE</scope>
    <source>
        <strain evidence="2">MM415A00310</strain>
        <strain evidence="1">MM415B00528</strain>
    </source>
</reference>
<organism evidence="2">
    <name type="scientific">viral metagenome</name>
    <dbReference type="NCBI Taxonomy" id="1070528"/>
    <lineage>
        <taxon>unclassified sequences</taxon>
        <taxon>metagenomes</taxon>
        <taxon>organismal metagenomes</taxon>
    </lineage>
</organism>
<evidence type="ECO:0000313" key="2">
    <source>
        <dbReference type="EMBL" id="QJA83137.1"/>
    </source>
</evidence>
<proteinExistence type="predicted"/>
<dbReference type="EMBL" id="MT141515">
    <property type="protein sequence ID" value="QJA64210.1"/>
    <property type="molecule type" value="Genomic_DNA"/>
</dbReference>
<sequence length="73" mass="8777">MRLLWINLYHLWCGNRLRTWLFKTLFRIEYDHMGELVDDVIRLELDKKKANYTVQIISGTDNANLIFFTEASI</sequence>
<protein>
    <submittedName>
        <fullName evidence="2">Uncharacterized protein</fullName>
    </submittedName>
</protein>